<evidence type="ECO:0000313" key="2">
    <source>
        <dbReference type="EMBL" id="KJL36878.1"/>
    </source>
</evidence>
<dbReference type="PATRIC" id="fig|582680.6.peg.188"/>
<gene>
    <name evidence="2" type="ORF">RS86_00185</name>
</gene>
<dbReference type="Pfam" id="PF10066">
    <property type="entry name" value="DUF2304"/>
    <property type="match status" value="1"/>
</dbReference>
<dbReference type="EMBL" id="JYIX01000016">
    <property type="protein sequence ID" value="KJL36878.1"/>
    <property type="molecule type" value="Genomic_DNA"/>
</dbReference>
<dbReference type="RefSeq" id="WP_045270328.1">
    <property type="nucleotide sequence ID" value="NZ_JYIX01000016.1"/>
</dbReference>
<feature type="transmembrane region" description="Helical" evidence="1">
    <location>
        <begin position="6"/>
        <end position="24"/>
    </location>
</feature>
<dbReference type="AlphaFoldDB" id="A0A0F0LUV0"/>
<dbReference type="Proteomes" id="UP000033740">
    <property type="component" value="Unassembled WGS sequence"/>
</dbReference>
<accession>A0A0F0LUV0</accession>
<proteinExistence type="predicted"/>
<keyword evidence="1" id="KW-0472">Membrane</keyword>
<comment type="caution">
    <text evidence="2">The sequence shown here is derived from an EMBL/GenBank/DDBJ whole genome shotgun (WGS) entry which is preliminary data.</text>
</comment>
<dbReference type="STRING" id="582680.RS86_00185"/>
<keyword evidence="3" id="KW-1185">Reference proteome</keyword>
<protein>
    <recommendedName>
        <fullName evidence="4">DUF2304 domain-containing protein</fullName>
    </recommendedName>
</protein>
<evidence type="ECO:0000313" key="3">
    <source>
        <dbReference type="Proteomes" id="UP000033740"/>
    </source>
</evidence>
<dbReference type="InterPro" id="IPR019277">
    <property type="entry name" value="DUF2304"/>
</dbReference>
<keyword evidence="1" id="KW-0812">Transmembrane</keyword>
<keyword evidence="1" id="KW-1133">Transmembrane helix</keyword>
<evidence type="ECO:0008006" key="4">
    <source>
        <dbReference type="Google" id="ProtNLM"/>
    </source>
</evidence>
<feature type="transmembrane region" description="Helical" evidence="1">
    <location>
        <begin position="71"/>
        <end position="88"/>
    </location>
</feature>
<organism evidence="2 3">
    <name type="scientific">Microbacterium azadirachtae</name>
    <dbReference type="NCBI Taxonomy" id="582680"/>
    <lineage>
        <taxon>Bacteria</taxon>
        <taxon>Bacillati</taxon>
        <taxon>Actinomycetota</taxon>
        <taxon>Actinomycetes</taxon>
        <taxon>Micrococcales</taxon>
        <taxon>Microbacteriaceae</taxon>
        <taxon>Microbacterium</taxon>
    </lineage>
</organism>
<sequence length="122" mass="13445">MFDQIIIKVLLIAAFIIFGLILLRPGGSARNQAIRTITLILLFAAAVFAVLFPGLIDDLARSVGVGRGTDLLLYAFIIVFVGNALTAVRHRRAQDAQITQLARQIALRSPERPHERQQEGEL</sequence>
<name>A0A0F0LUV0_9MICO</name>
<feature type="transmembrane region" description="Helical" evidence="1">
    <location>
        <begin position="36"/>
        <end position="56"/>
    </location>
</feature>
<reference evidence="2 3" key="1">
    <citation type="submission" date="2015-02" db="EMBL/GenBank/DDBJ databases">
        <title>Draft genome sequences of ten Microbacterium spp. with emphasis on heavy metal contaminated environments.</title>
        <authorList>
            <person name="Corretto E."/>
        </authorList>
    </citation>
    <scope>NUCLEOTIDE SEQUENCE [LARGE SCALE GENOMIC DNA]</scope>
    <source>
        <strain evidence="2 3">ARN176</strain>
    </source>
</reference>
<evidence type="ECO:0000256" key="1">
    <source>
        <dbReference type="SAM" id="Phobius"/>
    </source>
</evidence>